<reference evidence="2 3" key="1">
    <citation type="submission" date="2021-06" db="EMBL/GenBank/DDBJ databases">
        <title>Caerostris extrusa draft genome.</title>
        <authorList>
            <person name="Kono N."/>
            <person name="Arakawa K."/>
        </authorList>
    </citation>
    <scope>NUCLEOTIDE SEQUENCE [LARGE SCALE GENOMIC DNA]</scope>
</reference>
<evidence type="ECO:0000256" key="1">
    <source>
        <dbReference type="SAM" id="MobiDB-lite"/>
    </source>
</evidence>
<gene>
    <name evidence="2" type="ORF">CEXT_161031</name>
</gene>
<dbReference type="AlphaFoldDB" id="A0AAV4W6M1"/>
<sequence length="99" mass="11147">MPHRKIPKTFENFAAKCLCSLLLPLKDLLKQDTFEFTKEILGKDRRGGGVEKKNGKVKMVSPKSEGPSGGNPRVIEIVIHGRWTAERFVEGGENIYLHQ</sequence>
<dbReference type="Proteomes" id="UP001054945">
    <property type="component" value="Unassembled WGS sequence"/>
</dbReference>
<evidence type="ECO:0000313" key="3">
    <source>
        <dbReference type="Proteomes" id="UP001054945"/>
    </source>
</evidence>
<feature type="region of interest" description="Disordered" evidence="1">
    <location>
        <begin position="45"/>
        <end position="72"/>
    </location>
</feature>
<feature type="compositionally biased region" description="Basic and acidic residues" evidence="1">
    <location>
        <begin position="45"/>
        <end position="54"/>
    </location>
</feature>
<organism evidence="2 3">
    <name type="scientific">Caerostris extrusa</name>
    <name type="common">Bark spider</name>
    <name type="synonym">Caerostris bankana</name>
    <dbReference type="NCBI Taxonomy" id="172846"/>
    <lineage>
        <taxon>Eukaryota</taxon>
        <taxon>Metazoa</taxon>
        <taxon>Ecdysozoa</taxon>
        <taxon>Arthropoda</taxon>
        <taxon>Chelicerata</taxon>
        <taxon>Arachnida</taxon>
        <taxon>Araneae</taxon>
        <taxon>Araneomorphae</taxon>
        <taxon>Entelegynae</taxon>
        <taxon>Araneoidea</taxon>
        <taxon>Araneidae</taxon>
        <taxon>Caerostris</taxon>
    </lineage>
</organism>
<evidence type="ECO:0000313" key="2">
    <source>
        <dbReference type="EMBL" id="GIY78411.1"/>
    </source>
</evidence>
<proteinExistence type="predicted"/>
<name>A0AAV4W6M1_CAEEX</name>
<protein>
    <submittedName>
        <fullName evidence="2">Uncharacterized protein</fullName>
    </submittedName>
</protein>
<comment type="caution">
    <text evidence="2">The sequence shown here is derived from an EMBL/GenBank/DDBJ whole genome shotgun (WGS) entry which is preliminary data.</text>
</comment>
<dbReference type="EMBL" id="BPLR01015755">
    <property type="protein sequence ID" value="GIY78411.1"/>
    <property type="molecule type" value="Genomic_DNA"/>
</dbReference>
<keyword evidence="3" id="KW-1185">Reference proteome</keyword>
<accession>A0AAV4W6M1</accession>